<dbReference type="Proteomes" id="UP000317023">
    <property type="component" value="Unassembled WGS sequence"/>
</dbReference>
<dbReference type="RefSeq" id="WP_142859549.1">
    <property type="nucleotide sequence ID" value="NZ_SGOE01000010.1"/>
</dbReference>
<gene>
    <name evidence="1" type="ORF">EXN61_24445</name>
</gene>
<organism evidence="1 2">
    <name type="scientific">Agrobacterium tumefaciens</name>
    <dbReference type="NCBI Taxonomy" id="358"/>
    <lineage>
        <taxon>Bacteria</taxon>
        <taxon>Pseudomonadati</taxon>
        <taxon>Pseudomonadota</taxon>
        <taxon>Alphaproteobacteria</taxon>
        <taxon>Hyphomicrobiales</taxon>
        <taxon>Rhizobiaceae</taxon>
        <taxon>Rhizobium/Agrobacterium group</taxon>
        <taxon>Agrobacterium</taxon>
        <taxon>Agrobacterium tumefaciens complex</taxon>
    </lineage>
</organism>
<comment type="caution">
    <text evidence="1">The sequence shown here is derived from an EMBL/GenBank/DDBJ whole genome shotgun (WGS) entry which is preliminary data.</text>
</comment>
<protein>
    <recommendedName>
        <fullName evidence="3">DUF4123 domain-containing protein</fullName>
    </recommendedName>
</protein>
<evidence type="ECO:0000313" key="1">
    <source>
        <dbReference type="EMBL" id="TRB01982.1"/>
    </source>
</evidence>
<dbReference type="AlphaFoldDB" id="A0A546XMM4"/>
<evidence type="ECO:0008006" key="3">
    <source>
        <dbReference type="Google" id="ProtNLM"/>
    </source>
</evidence>
<evidence type="ECO:0000313" key="2">
    <source>
        <dbReference type="Proteomes" id="UP000317023"/>
    </source>
</evidence>
<dbReference type="EMBL" id="SGOE01000010">
    <property type="protein sequence ID" value="TRB01982.1"/>
    <property type="molecule type" value="Genomic_DNA"/>
</dbReference>
<name>A0A546XMM4_AGRTU</name>
<sequence length="405" mass="43900">MQDQLDGRAELSAVSQAYLTRLSQIADSGDRRIYAVLDGALFGNLTADLSAAGLCHRPLYRQAGPDAAIMLGGPWLVSLSLSPAVPSGPDGLIETVEPSDEELRALAAKLSDAMADAVASGDESGGGVLPADEIDLPRQVKSRIEALLRLVADKPAVVFWVGDRSLSEETLYRHLRGINRIIVPLEREALAGSGVSVPAEAGEMSLAAGDAQEEALAAADVAGRRDRGEVVVFRHADPNVIMQVFPALSPEQVVRLMGPAEEVYFAPGEAWGGNIKRGRRPVDIVAQGGMLRLTPENIEAISASRMLAARRRRVEAFQRSAPHLLQGMDEREALLFMERYEKQARAYGLKTERGFFQWTYLMSASNGRFIEAPDIRQNLKGGNPDARLDDMMRLMANAAKERGFA</sequence>
<reference evidence="1 2" key="1">
    <citation type="journal article" date="2019" name="Appl. Microbiol. Biotechnol.">
        <title>Differential efficiency of wild type rhizogenic strains for rol gene transformation of plants.</title>
        <authorList>
            <person name="Desmet S."/>
            <person name="De Keyser E."/>
            <person name="Van Vaerenbergh J."/>
            <person name="Baeyen S."/>
            <person name="Van Huylenbroeck J."/>
            <person name="Geelen D."/>
            <person name="Dhooghe E."/>
        </authorList>
    </citation>
    <scope>NUCLEOTIDE SEQUENCE [LARGE SCALE GENOMIC DNA]</scope>
    <source>
        <strain evidence="1 2">MAFF210266</strain>
    </source>
</reference>
<proteinExistence type="predicted"/>
<accession>A0A546XMM4</accession>